<dbReference type="Pfam" id="PF04238">
    <property type="entry name" value="DUF420"/>
    <property type="match status" value="1"/>
</dbReference>
<feature type="transmembrane region" description="Helical" evidence="1">
    <location>
        <begin position="62"/>
        <end position="83"/>
    </location>
</feature>
<dbReference type="InterPro" id="IPR007352">
    <property type="entry name" value="DUF420"/>
</dbReference>
<accession>A0A5B9PS64</accession>
<dbReference type="STRING" id="980251.GCA_001642875_01364"/>
<keyword evidence="1" id="KW-0812">Transmembrane</keyword>
<feature type="transmembrane region" description="Helical" evidence="1">
    <location>
        <begin position="95"/>
        <end position="114"/>
    </location>
</feature>
<feature type="transmembrane region" description="Helical" evidence="1">
    <location>
        <begin position="134"/>
        <end position="160"/>
    </location>
</feature>
<feature type="transmembrane region" description="Helical" evidence="1">
    <location>
        <begin position="31"/>
        <end position="50"/>
    </location>
</feature>
<dbReference type="KEGG" id="mff:MFFC18_49860"/>
<sequence length="195" mass="21745">MAVQSRMNLNLKKKTMSNDIPAENLPLARKLYPIAWVLTVAVLGLVAVMHEIKLDIGMELNFLPPIHAILNSMVAVLLISSLAMIKQGNVKGHQGAITAAMVCSAMFLLCYVAYHFTTPGTAYGGEGTIRYVYFALLISHIVLAAVSFPLILFTWIFGFTGQIKRHRKFSKITFPMWLYVAVTGPVCYVMLRPYY</sequence>
<dbReference type="AlphaFoldDB" id="A0A5B9PS64"/>
<dbReference type="PANTHER" id="PTHR37692">
    <property type="entry name" value="HYPOTHETICAL MEMBRANE SPANNING PROTEIN"/>
    <property type="match status" value="1"/>
</dbReference>
<keyword evidence="1" id="KW-0472">Membrane</keyword>
<evidence type="ECO:0008006" key="4">
    <source>
        <dbReference type="Google" id="ProtNLM"/>
    </source>
</evidence>
<name>A0A5B9PS64_9BACT</name>
<dbReference type="EMBL" id="CP042912">
    <property type="protein sequence ID" value="QEG25063.1"/>
    <property type="molecule type" value="Genomic_DNA"/>
</dbReference>
<keyword evidence="3" id="KW-1185">Reference proteome</keyword>
<evidence type="ECO:0000256" key="1">
    <source>
        <dbReference type="SAM" id="Phobius"/>
    </source>
</evidence>
<evidence type="ECO:0000313" key="2">
    <source>
        <dbReference type="EMBL" id="QEG25063.1"/>
    </source>
</evidence>
<dbReference type="PANTHER" id="PTHR37692:SF1">
    <property type="entry name" value="DUF420 DOMAIN-CONTAINING PROTEIN"/>
    <property type="match status" value="1"/>
</dbReference>
<organism evidence="2 3">
    <name type="scientific">Mariniblastus fucicola</name>
    <dbReference type="NCBI Taxonomy" id="980251"/>
    <lineage>
        <taxon>Bacteria</taxon>
        <taxon>Pseudomonadati</taxon>
        <taxon>Planctomycetota</taxon>
        <taxon>Planctomycetia</taxon>
        <taxon>Pirellulales</taxon>
        <taxon>Pirellulaceae</taxon>
        <taxon>Mariniblastus</taxon>
    </lineage>
</organism>
<feature type="transmembrane region" description="Helical" evidence="1">
    <location>
        <begin position="172"/>
        <end position="191"/>
    </location>
</feature>
<evidence type="ECO:0000313" key="3">
    <source>
        <dbReference type="Proteomes" id="UP000322214"/>
    </source>
</evidence>
<keyword evidence="1" id="KW-1133">Transmembrane helix</keyword>
<gene>
    <name evidence="2" type="ORF">MFFC18_49860</name>
</gene>
<proteinExistence type="predicted"/>
<protein>
    <recommendedName>
        <fullName evidence="4">DUF420 domain-containing protein</fullName>
    </recommendedName>
</protein>
<dbReference type="Proteomes" id="UP000322214">
    <property type="component" value="Chromosome"/>
</dbReference>
<reference evidence="2 3" key="1">
    <citation type="submission" date="2019-08" db="EMBL/GenBank/DDBJ databases">
        <title>Deep-cultivation of Planctomycetes and their phenomic and genomic characterization uncovers novel biology.</title>
        <authorList>
            <person name="Wiegand S."/>
            <person name="Jogler M."/>
            <person name="Boedeker C."/>
            <person name="Pinto D."/>
            <person name="Vollmers J."/>
            <person name="Rivas-Marin E."/>
            <person name="Kohn T."/>
            <person name="Peeters S.H."/>
            <person name="Heuer A."/>
            <person name="Rast P."/>
            <person name="Oberbeckmann S."/>
            <person name="Bunk B."/>
            <person name="Jeske O."/>
            <person name="Meyerdierks A."/>
            <person name="Storesund J.E."/>
            <person name="Kallscheuer N."/>
            <person name="Luecker S."/>
            <person name="Lage O.M."/>
            <person name="Pohl T."/>
            <person name="Merkel B.J."/>
            <person name="Hornburger P."/>
            <person name="Mueller R.-W."/>
            <person name="Bruemmer F."/>
            <person name="Labrenz M."/>
            <person name="Spormann A.M."/>
            <person name="Op den Camp H."/>
            <person name="Overmann J."/>
            <person name="Amann R."/>
            <person name="Jetten M.S.M."/>
            <person name="Mascher T."/>
            <person name="Medema M.H."/>
            <person name="Devos D.P."/>
            <person name="Kaster A.-K."/>
            <person name="Ovreas L."/>
            <person name="Rohde M."/>
            <person name="Galperin M.Y."/>
            <person name="Jogler C."/>
        </authorList>
    </citation>
    <scope>NUCLEOTIDE SEQUENCE [LARGE SCALE GENOMIC DNA]</scope>
    <source>
        <strain evidence="2 3">FC18</strain>
    </source>
</reference>